<feature type="disulfide bond" evidence="14">
    <location>
        <begin position="1426"/>
        <end position="1438"/>
    </location>
</feature>
<dbReference type="Gene3D" id="2.10.25.10">
    <property type="entry name" value="Laminin"/>
    <property type="match status" value="3"/>
</dbReference>
<feature type="repeat" description="LDL-receptor class B" evidence="15">
    <location>
        <begin position="848"/>
        <end position="889"/>
    </location>
</feature>
<feature type="domain" description="EGF-like" evidence="16">
    <location>
        <begin position="757"/>
        <end position="796"/>
    </location>
</feature>
<evidence type="ECO:0000256" key="14">
    <source>
        <dbReference type="PROSITE-ProRule" id="PRU00124"/>
    </source>
</evidence>
<feature type="disulfide bond" evidence="14">
    <location>
        <begin position="1433"/>
        <end position="1451"/>
    </location>
</feature>
<keyword evidence="8" id="KW-0106">Calcium</keyword>
<feature type="domain" description="EGF-like" evidence="16">
    <location>
        <begin position="443"/>
        <end position="481"/>
    </location>
</feature>
<dbReference type="Gene3D" id="2.120.10.30">
    <property type="entry name" value="TolB, C-terminal domain"/>
    <property type="match status" value="4"/>
</dbReference>
<dbReference type="SUPFAM" id="SSF63825">
    <property type="entry name" value="YWTD domain"/>
    <property type="match status" value="4"/>
</dbReference>
<reference evidence="17 18" key="1">
    <citation type="submission" date="2023-11" db="EMBL/GenBank/DDBJ databases">
        <title>Halocaridina rubra genome assembly.</title>
        <authorList>
            <person name="Smith C."/>
        </authorList>
    </citation>
    <scope>NUCLEOTIDE SEQUENCE [LARGE SCALE GENOMIC DNA]</scope>
    <source>
        <strain evidence="17">EP-1</strain>
        <tissue evidence="17">Whole</tissue>
    </source>
</reference>
<dbReference type="Gene3D" id="4.10.400.10">
    <property type="entry name" value="Low-density Lipoprotein Receptor"/>
    <property type="match status" value="6"/>
</dbReference>
<keyword evidence="10" id="KW-0472">Membrane</keyword>
<dbReference type="SMART" id="SM00135">
    <property type="entry name" value="LY"/>
    <property type="match status" value="19"/>
</dbReference>
<dbReference type="Pfam" id="PF00057">
    <property type="entry name" value="Ldl_recept_a"/>
    <property type="match status" value="5"/>
</dbReference>
<feature type="repeat" description="LDL-receptor class B" evidence="15">
    <location>
        <begin position="1246"/>
        <end position="1290"/>
    </location>
</feature>
<feature type="repeat" description="LDL-receptor class B" evidence="15">
    <location>
        <begin position="349"/>
        <end position="393"/>
    </location>
</feature>
<dbReference type="GO" id="GO:0006897">
    <property type="term" value="P:endocytosis"/>
    <property type="evidence" value="ECO:0007669"/>
    <property type="project" value="UniProtKB-KW"/>
</dbReference>
<evidence type="ECO:0000256" key="5">
    <source>
        <dbReference type="ARBA" id="ARBA00022692"/>
    </source>
</evidence>
<dbReference type="InterPro" id="IPR009030">
    <property type="entry name" value="Growth_fac_rcpt_cys_sf"/>
</dbReference>
<keyword evidence="9" id="KW-1133">Transmembrane helix</keyword>
<feature type="disulfide bond" evidence="14">
    <location>
        <begin position="1523"/>
        <end position="1538"/>
    </location>
</feature>
<feature type="repeat" description="LDL-receptor class B" evidence="15">
    <location>
        <begin position="1291"/>
        <end position="1333"/>
    </location>
</feature>
<dbReference type="PROSITE" id="PS01209">
    <property type="entry name" value="LDLRA_1"/>
    <property type="match status" value="5"/>
</dbReference>
<dbReference type="SMART" id="SM00192">
    <property type="entry name" value="LDLa"/>
    <property type="match status" value="6"/>
</dbReference>
<dbReference type="PROSITE" id="PS51120">
    <property type="entry name" value="LDLRB"/>
    <property type="match status" value="10"/>
</dbReference>
<dbReference type="SUPFAM" id="SSF57184">
    <property type="entry name" value="Growth factor receptor domain"/>
    <property type="match status" value="1"/>
</dbReference>
<feature type="disulfide bond" evidence="14">
    <location>
        <begin position="24"/>
        <end position="39"/>
    </location>
</feature>
<evidence type="ECO:0000313" key="18">
    <source>
        <dbReference type="Proteomes" id="UP001381693"/>
    </source>
</evidence>
<accession>A0AAN8XSK7</accession>
<dbReference type="GO" id="GO:0005886">
    <property type="term" value="C:plasma membrane"/>
    <property type="evidence" value="ECO:0007669"/>
    <property type="project" value="UniProtKB-SubCell"/>
</dbReference>
<dbReference type="EMBL" id="JAXCGZ010002924">
    <property type="protein sequence ID" value="KAK7083495.1"/>
    <property type="molecule type" value="Genomic_DNA"/>
</dbReference>
<sequence>PIECSHREWKCSSHEQCIPDLWKCDGEEDCHDGSDEQDCPVATIICISPSFSCDNGSLCLQPDKLCDGKRDCNDGADEGGRCGAEDCELMDCQQGCVQGPGGPVCTCPTGQSLLPDGRMCSDLHPCEQWGTCSQECILTRHSHKCSCIKGYGLESDGFSCKSTDPATPYLIFSNRHELRSISLKNGMGAKALISSLKNTIALDFYHADDGDIVFWTDVVDDKIYKGTLLAGALSNIEVVVQTGLATAEGLAVDWIAENLYWVESNLDQIEVAKLNGSYRRTLVASHMDSPRAISLDPRVGMIFWTDWEEERARIETCSMSGEGRKVVVNVTDISGGGWPNGLTLDYALRRIYWIDAKSDSIHTALYDGSDQREILREHHLLSHPFAITLFGNYVYWTDWRTNSVISANKFNGSDIRDIQRTITQPFDIQVLHPSRQPRDVPNPCGKDNGGCSHLCLLSFNGTYRCNCPHIMSLGPDNRTCIRNEKVLLFSRPNEIRGVDLSKPTHDIIPRISLPKVQHAAQLDFDGKSKKIYWADSKMNEVKRASLTGGPVETVMDTSIEAPKGFAIDWLSNNLFVTSHGGNVNQINVATLNGEFLIPIIKEKVVDPLSLAVDPYEGKVFWSDIGGDSHSILMASMIGGNVTLLSSGKDNEHLNHPRSLTYDTVLQRLYWVNAGSDSIQYYDFSERQTKTMLVGGNDTKPKAMIVYRDYIYYTNDVDASIYKMDKMTGDERKLVRSGLRNFLSLKIYDESVQDGSNACSQVSPPCHHLCLPKNRVERECHCAIGYKKDLRDPTLCIGVDGILIYSSNVGLNGLSVEKPVTESGASPELLTPISGVGAATRLDFHALQDMIVWADADLGTVTSIQRDGTNRHVIVEGAESIQGIAVDWVAENLYWSNSVADVIEMCRLNGSDHFVVIASDLEKPGAMAVHPGSGLMFWADTGEETRIERAGLDGSSRKVLINKQLQYPVDLTLDYEGGLLYWVDQRAKTLERVTFDGTERTVILKSETSQMPVAIFAFENNIYWADMVYAGGSVRQVSKSDLTRISTLRTNLGDSVKDIIVMSRDAQVGMNPCAEDNGGCEEICLFDGTEAKCRCYHARVGDDGKSCVEYDAFLLFSSITSIDSLHMFDDNNPNTPLKKITSDLMKNAISLTVDFSNKRIFYSDIQRGSINSVYFNGSNHALLVEKQGSVEGLAFDEKERDLYWTCQSDASINRMSVDPSRTQKVEKIVHLGQNDNPRGIVVDSCDLLIFWTNWNSEAPSIQRSLVSGMRVESIVTTQIRMPNGLAIDHKAQKLYWGDARLDKIERCNLDGSDRFVLLKNVPTHPFDLAIYGDYLFWTDWVLHAVVRANKYTAEGAVKLRTGVTRLMGIVAVANDTNNCDASPCRVFNGGCEDICTLDERAQVVCRCSPGRMLLGDGRRCAVRNANCSADQFECSTGFCIPYIYSCDGVPECPDGSDEDEKYCVSRTCQEGYFACGNGPCVPQEKVCDRTPNCANLFDEGNCNCSADEFRCESSGFCILAEHRCDSDPDCPDASDEMGCEKVDCTTFLWEGFDSSELINCANTTNCIHPKWLCDGTNDCWDNSDEQNCTTRFLLIVQSGSARKFEPSG</sequence>
<proteinExistence type="predicted"/>
<feature type="non-terminal residue" evidence="17">
    <location>
        <position position="1"/>
    </location>
</feature>
<dbReference type="CDD" id="cd00112">
    <property type="entry name" value="LDLa"/>
    <property type="match status" value="6"/>
</dbReference>
<evidence type="ECO:0000256" key="3">
    <source>
        <dbReference type="ARBA" id="ARBA00022536"/>
    </source>
</evidence>
<evidence type="ECO:0000256" key="11">
    <source>
        <dbReference type="ARBA" id="ARBA00023157"/>
    </source>
</evidence>
<comment type="caution">
    <text evidence="14">Lacks conserved residue(s) required for the propagation of feature annotation.</text>
</comment>
<keyword evidence="7" id="KW-0677">Repeat</keyword>
<feature type="disulfide bond" evidence="14">
    <location>
        <begin position="1467"/>
        <end position="1479"/>
    </location>
</feature>
<evidence type="ECO:0000259" key="16">
    <source>
        <dbReference type="SMART" id="SM00181"/>
    </source>
</evidence>
<dbReference type="PANTHER" id="PTHR22722">
    <property type="entry name" value="LOW-DENSITY LIPOPROTEIN RECEPTOR-RELATED PROTEIN 2-RELATED"/>
    <property type="match status" value="1"/>
</dbReference>
<dbReference type="InterPro" id="IPR036055">
    <property type="entry name" value="LDL_receptor-like_sf"/>
</dbReference>
<evidence type="ECO:0000256" key="4">
    <source>
        <dbReference type="ARBA" id="ARBA00022583"/>
    </source>
</evidence>
<feature type="disulfide bond" evidence="14">
    <location>
        <begin position="1474"/>
        <end position="1492"/>
    </location>
</feature>
<dbReference type="PANTHER" id="PTHR22722:SF5">
    <property type="entry name" value="LOW-DENSITY LIPOPROTEIN RECEPTOR-RELATED PROTEIN 1B"/>
    <property type="match status" value="1"/>
</dbReference>
<feature type="repeat" description="LDL-receptor class B" evidence="15">
    <location>
        <begin position="890"/>
        <end position="932"/>
    </location>
</feature>
<evidence type="ECO:0000256" key="10">
    <source>
        <dbReference type="ARBA" id="ARBA00023136"/>
    </source>
</evidence>
<evidence type="ECO:0000256" key="1">
    <source>
        <dbReference type="ARBA" id="ARBA00004251"/>
    </source>
</evidence>
<dbReference type="SMART" id="SM00181">
    <property type="entry name" value="EGF"/>
    <property type="match status" value="6"/>
</dbReference>
<dbReference type="SUPFAM" id="SSF57196">
    <property type="entry name" value="EGF/Laminin"/>
    <property type="match status" value="3"/>
</dbReference>
<feature type="repeat" description="LDL-receptor class B" evidence="15">
    <location>
        <begin position="257"/>
        <end position="299"/>
    </location>
</feature>
<dbReference type="Pfam" id="PF14670">
    <property type="entry name" value="FXa_inhibition"/>
    <property type="match status" value="1"/>
</dbReference>
<comment type="caution">
    <text evidence="17">The sequence shown here is derived from an EMBL/GenBank/DDBJ whole genome shotgun (WGS) entry which is preliminary data.</text>
</comment>
<feature type="domain" description="EGF-like" evidence="16">
    <location>
        <begin position="125"/>
        <end position="161"/>
    </location>
</feature>
<protein>
    <submittedName>
        <fullName evidence="17">Low-density lipoprotein receptor-related protein 1B</fullName>
    </submittedName>
</protein>
<keyword evidence="13" id="KW-0325">Glycoprotein</keyword>
<dbReference type="FunFam" id="2.120.10.30:FF:000241">
    <property type="entry name" value="Low-density lipoprotein receptor-related protein 6"/>
    <property type="match status" value="2"/>
</dbReference>
<feature type="repeat" description="LDL-receptor class B" evidence="15">
    <location>
        <begin position="977"/>
        <end position="1020"/>
    </location>
</feature>
<keyword evidence="4" id="KW-0254">Endocytosis</keyword>
<keyword evidence="5" id="KW-0812">Transmembrane</keyword>
<feature type="disulfide bond" evidence="14">
    <location>
        <begin position="1486"/>
        <end position="1501"/>
    </location>
</feature>
<keyword evidence="3" id="KW-0245">EGF-like domain</keyword>
<dbReference type="PROSITE" id="PS50068">
    <property type="entry name" value="LDLRA_2"/>
    <property type="match status" value="6"/>
</dbReference>
<evidence type="ECO:0000256" key="6">
    <source>
        <dbReference type="ARBA" id="ARBA00022729"/>
    </source>
</evidence>
<feature type="repeat" description="LDL-receptor class B" evidence="15">
    <location>
        <begin position="529"/>
        <end position="571"/>
    </location>
</feature>
<feature type="repeat" description="LDL-receptor class B" evidence="15">
    <location>
        <begin position="300"/>
        <end position="348"/>
    </location>
</feature>
<keyword evidence="6" id="KW-0732">Signal</keyword>
<dbReference type="InterPro" id="IPR000742">
    <property type="entry name" value="EGF"/>
</dbReference>
<evidence type="ECO:0000256" key="15">
    <source>
        <dbReference type="PROSITE-ProRule" id="PRU00461"/>
    </source>
</evidence>
<comment type="subcellular location">
    <subcellularLocation>
        <location evidence="1">Cell membrane</location>
        <topology evidence="1">Single-pass type I membrane protein</topology>
    </subcellularLocation>
</comment>
<dbReference type="SUPFAM" id="SSF57424">
    <property type="entry name" value="LDL receptor-like module"/>
    <property type="match status" value="6"/>
</dbReference>
<feature type="domain" description="EGF-like" evidence="16">
    <location>
        <begin position="1071"/>
        <end position="1107"/>
    </location>
</feature>
<dbReference type="FunFam" id="2.120.10.30:FF:000008">
    <property type="entry name" value="Low-density lipoprotein receptor-related protein 4"/>
    <property type="match status" value="1"/>
</dbReference>
<dbReference type="Pfam" id="PF00058">
    <property type="entry name" value="Ldl_recept_b"/>
    <property type="match status" value="9"/>
</dbReference>
<evidence type="ECO:0000256" key="8">
    <source>
        <dbReference type="ARBA" id="ARBA00022837"/>
    </source>
</evidence>
<dbReference type="GO" id="GO:0043235">
    <property type="term" value="C:receptor complex"/>
    <property type="evidence" value="ECO:0007669"/>
    <property type="project" value="TreeGrafter"/>
</dbReference>
<keyword evidence="2" id="KW-1003">Cell membrane</keyword>
<feature type="repeat" description="LDL-receptor class B" evidence="15">
    <location>
        <begin position="933"/>
        <end position="976"/>
    </location>
</feature>
<evidence type="ECO:0000256" key="12">
    <source>
        <dbReference type="ARBA" id="ARBA00023170"/>
    </source>
</evidence>
<evidence type="ECO:0000256" key="2">
    <source>
        <dbReference type="ARBA" id="ARBA00022475"/>
    </source>
</evidence>
<dbReference type="InterPro" id="IPR051221">
    <property type="entry name" value="LDLR-related"/>
</dbReference>
<organism evidence="17 18">
    <name type="scientific">Halocaridina rubra</name>
    <name type="common">Hawaiian red shrimp</name>
    <dbReference type="NCBI Taxonomy" id="373956"/>
    <lineage>
        <taxon>Eukaryota</taxon>
        <taxon>Metazoa</taxon>
        <taxon>Ecdysozoa</taxon>
        <taxon>Arthropoda</taxon>
        <taxon>Crustacea</taxon>
        <taxon>Multicrustacea</taxon>
        <taxon>Malacostraca</taxon>
        <taxon>Eumalacostraca</taxon>
        <taxon>Eucarida</taxon>
        <taxon>Decapoda</taxon>
        <taxon>Pleocyemata</taxon>
        <taxon>Caridea</taxon>
        <taxon>Atyoidea</taxon>
        <taxon>Atyidae</taxon>
        <taxon>Halocaridina</taxon>
    </lineage>
</organism>
<evidence type="ECO:0000313" key="17">
    <source>
        <dbReference type="EMBL" id="KAK7083495.1"/>
    </source>
</evidence>
<dbReference type="InterPro" id="IPR023415">
    <property type="entry name" value="LDLR_class-A_CS"/>
</dbReference>
<dbReference type="InterPro" id="IPR011042">
    <property type="entry name" value="6-blade_b-propeller_TolB-like"/>
</dbReference>
<feature type="disulfide bond" evidence="14">
    <location>
        <begin position="1572"/>
        <end position="1587"/>
    </location>
</feature>
<feature type="domain" description="EGF-like" evidence="16">
    <location>
        <begin position="86"/>
        <end position="121"/>
    </location>
</feature>
<dbReference type="Proteomes" id="UP001381693">
    <property type="component" value="Unassembled WGS sequence"/>
</dbReference>
<evidence type="ECO:0000256" key="13">
    <source>
        <dbReference type="ARBA" id="ARBA00023180"/>
    </source>
</evidence>
<keyword evidence="17" id="KW-0449">Lipoprotein</keyword>
<gene>
    <name evidence="17" type="primary">LRP1B_2</name>
    <name evidence="17" type="ORF">SK128_020530</name>
</gene>
<name>A0AAN8XSK7_HALRR</name>
<dbReference type="InterPro" id="IPR002172">
    <property type="entry name" value="LDrepeatLR_classA_rpt"/>
</dbReference>
<evidence type="ECO:0000256" key="7">
    <source>
        <dbReference type="ARBA" id="ARBA00022737"/>
    </source>
</evidence>
<feature type="domain" description="EGF-like" evidence="16">
    <location>
        <begin position="1382"/>
        <end position="1420"/>
    </location>
</feature>
<evidence type="ECO:0000256" key="9">
    <source>
        <dbReference type="ARBA" id="ARBA00022989"/>
    </source>
</evidence>
<keyword evidence="11 14" id="KW-1015">Disulfide bond</keyword>
<dbReference type="PRINTS" id="PR00261">
    <property type="entry name" value="LDLRECEPTOR"/>
</dbReference>
<keyword evidence="12 17" id="KW-0675">Receptor</keyword>
<dbReference type="InterPro" id="IPR000033">
    <property type="entry name" value="LDLR_classB_rpt"/>
</dbReference>
<keyword evidence="18" id="KW-1185">Reference proteome</keyword>